<feature type="compositionally biased region" description="Gly residues" evidence="6">
    <location>
        <begin position="256"/>
        <end position="270"/>
    </location>
</feature>
<feature type="transmembrane region" description="Helical" evidence="7">
    <location>
        <begin position="57"/>
        <end position="78"/>
    </location>
</feature>
<feature type="region of interest" description="Disordered" evidence="6">
    <location>
        <begin position="250"/>
        <end position="294"/>
    </location>
</feature>
<keyword evidence="2 7" id="KW-0812">Transmembrane</keyword>
<gene>
    <name evidence="9" type="ORF">Daus18300_012425</name>
</gene>
<evidence type="ECO:0000256" key="5">
    <source>
        <dbReference type="ARBA" id="ARBA00038359"/>
    </source>
</evidence>
<name>A0ABR3W2P9_9PEZI</name>
<dbReference type="Pfam" id="PF20684">
    <property type="entry name" value="Fung_rhodopsin"/>
    <property type="match status" value="1"/>
</dbReference>
<feature type="compositionally biased region" description="Polar residues" evidence="6">
    <location>
        <begin position="273"/>
        <end position="288"/>
    </location>
</feature>
<dbReference type="InterPro" id="IPR049326">
    <property type="entry name" value="Rhodopsin_dom_fungi"/>
</dbReference>
<keyword evidence="3 7" id="KW-1133">Transmembrane helix</keyword>
<reference evidence="9 10" key="1">
    <citation type="journal article" date="2024" name="IMA Fungus">
        <title>IMA Genome - F19 : A genome assembly and annotation guide to empower mycologists, including annotated draft genome sequences of Ceratocystis pirilliformis, Diaporthe australafricana, Fusarium ophioides, Paecilomyces lecythidis, and Sporothrix stenoceras.</title>
        <authorList>
            <person name="Aylward J."/>
            <person name="Wilson A.M."/>
            <person name="Visagie C.M."/>
            <person name="Spraker J."/>
            <person name="Barnes I."/>
            <person name="Buitendag C."/>
            <person name="Ceriani C."/>
            <person name="Del Mar Angel L."/>
            <person name="du Plessis D."/>
            <person name="Fuchs T."/>
            <person name="Gasser K."/>
            <person name="Kramer D."/>
            <person name="Li W."/>
            <person name="Munsamy K."/>
            <person name="Piso A."/>
            <person name="Price J.L."/>
            <person name="Sonnekus B."/>
            <person name="Thomas C."/>
            <person name="van der Nest A."/>
            <person name="van Dijk A."/>
            <person name="van Heerden A."/>
            <person name="van Vuuren N."/>
            <person name="Yilmaz N."/>
            <person name="Duong T.A."/>
            <person name="van der Merwe N.A."/>
            <person name="Wingfield M.J."/>
            <person name="Wingfield B.D."/>
        </authorList>
    </citation>
    <scope>NUCLEOTIDE SEQUENCE [LARGE SCALE GENOMIC DNA]</scope>
    <source>
        <strain evidence="9 10">CMW 18300</strain>
    </source>
</reference>
<evidence type="ECO:0000256" key="1">
    <source>
        <dbReference type="ARBA" id="ARBA00004141"/>
    </source>
</evidence>
<evidence type="ECO:0000313" key="9">
    <source>
        <dbReference type="EMBL" id="KAL1851740.1"/>
    </source>
</evidence>
<evidence type="ECO:0000256" key="7">
    <source>
        <dbReference type="SAM" id="Phobius"/>
    </source>
</evidence>
<proteinExistence type="inferred from homology"/>
<protein>
    <recommendedName>
        <fullName evidence="8">Rhodopsin domain-containing protein</fullName>
    </recommendedName>
</protein>
<evidence type="ECO:0000256" key="4">
    <source>
        <dbReference type="ARBA" id="ARBA00023136"/>
    </source>
</evidence>
<feature type="transmembrane region" description="Helical" evidence="7">
    <location>
        <begin position="140"/>
        <end position="160"/>
    </location>
</feature>
<organism evidence="9 10">
    <name type="scientific">Diaporthe australafricana</name>
    <dbReference type="NCBI Taxonomy" id="127596"/>
    <lineage>
        <taxon>Eukaryota</taxon>
        <taxon>Fungi</taxon>
        <taxon>Dikarya</taxon>
        <taxon>Ascomycota</taxon>
        <taxon>Pezizomycotina</taxon>
        <taxon>Sordariomycetes</taxon>
        <taxon>Sordariomycetidae</taxon>
        <taxon>Diaporthales</taxon>
        <taxon>Diaporthaceae</taxon>
        <taxon>Diaporthe</taxon>
    </lineage>
</organism>
<feature type="region of interest" description="Disordered" evidence="6">
    <location>
        <begin position="215"/>
        <end position="238"/>
    </location>
</feature>
<evidence type="ECO:0000256" key="3">
    <source>
        <dbReference type="ARBA" id="ARBA00022989"/>
    </source>
</evidence>
<dbReference type="PANTHER" id="PTHR33048:SF143">
    <property type="entry name" value="EXTRACELLULAR MEMBRANE PROTEIN CFEM DOMAIN-CONTAINING PROTEIN-RELATED"/>
    <property type="match status" value="1"/>
</dbReference>
<feature type="compositionally biased region" description="Polar residues" evidence="6">
    <location>
        <begin position="222"/>
        <end position="232"/>
    </location>
</feature>
<dbReference type="Proteomes" id="UP001583177">
    <property type="component" value="Unassembled WGS sequence"/>
</dbReference>
<comment type="caution">
    <text evidence="9">The sequence shown here is derived from an EMBL/GenBank/DDBJ whole genome shotgun (WGS) entry which is preliminary data.</text>
</comment>
<evidence type="ECO:0000256" key="6">
    <source>
        <dbReference type="SAM" id="MobiDB-lite"/>
    </source>
</evidence>
<evidence type="ECO:0000256" key="2">
    <source>
        <dbReference type="ARBA" id="ARBA00022692"/>
    </source>
</evidence>
<sequence length="323" mass="35682">MGQDVWDVPADNITWLLLIFWVNMGLYAVTRGLIRASIIFFYLRIFPRTSDLAMHRLIFWTGVLNAVHITSFTLAVILQCQPTRYFWYQWDKQGPVTGHCGNANALAWAASAAGIALDLWLFALPWPGIWKLNLSWRRKVFAGIMLSVGVAFFVISLVRLKTINTFTTTINPSRDFVEVGIWSGIEIDVGVVCPCLPSIRILLVRYAPRCIMGSSADRGDNSDQPTRPASQNQRRRRLRKRSYVNFDDVDDELETGKGGGGSNGGRGGTGTTSLTAVGSSTPASSTFGVESKKSPWDEGAYRLATLKRQSTGMVDHVTAASKV</sequence>
<dbReference type="PANTHER" id="PTHR33048">
    <property type="entry name" value="PTH11-LIKE INTEGRAL MEMBRANE PROTEIN (AFU_ORTHOLOGUE AFUA_5G11245)"/>
    <property type="match status" value="1"/>
</dbReference>
<feature type="transmembrane region" description="Helical" evidence="7">
    <location>
        <begin position="105"/>
        <end position="128"/>
    </location>
</feature>
<comment type="similarity">
    <text evidence="5">Belongs to the SAT4 family.</text>
</comment>
<comment type="subcellular location">
    <subcellularLocation>
        <location evidence="1">Membrane</location>
        <topology evidence="1">Multi-pass membrane protein</topology>
    </subcellularLocation>
</comment>
<keyword evidence="4 7" id="KW-0472">Membrane</keyword>
<feature type="transmembrane region" description="Helical" evidence="7">
    <location>
        <begin position="15"/>
        <end position="45"/>
    </location>
</feature>
<evidence type="ECO:0000313" key="10">
    <source>
        <dbReference type="Proteomes" id="UP001583177"/>
    </source>
</evidence>
<dbReference type="EMBL" id="JAWRVE010000168">
    <property type="protein sequence ID" value="KAL1851740.1"/>
    <property type="molecule type" value="Genomic_DNA"/>
</dbReference>
<accession>A0ABR3W2P9</accession>
<keyword evidence="10" id="KW-1185">Reference proteome</keyword>
<evidence type="ECO:0000259" key="8">
    <source>
        <dbReference type="Pfam" id="PF20684"/>
    </source>
</evidence>
<feature type="domain" description="Rhodopsin" evidence="8">
    <location>
        <begin position="1"/>
        <end position="204"/>
    </location>
</feature>
<dbReference type="InterPro" id="IPR052337">
    <property type="entry name" value="SAT4-like"/>
</dbReference>